<protein>
    <submittedName>
        <fullName evidence="7">Uncharacterized protein</fullName>
    </submittedName>
</protein>
<evidence type="ECO:0000256" key="2">
    <source>
        <dbReference type="ARBA" id="ARBA00005581"/>
    </source>
</evidence>
<evidence type="ECO:0000313" key="8">
    <source>
        <dbReference type="Proteomes" id="UP000027138"/>
    </source>
</evidence>
<keyword evidence="5 6" id="KW-0732">Signal</keyword>
<comment type="subcellular location">
    <subcellularLocation>
        <location evidence="1">Secreted</location>
    </subcellularLocation>
</comment>
<dbReference type="Pfam" id="PF05938">
    <property type="entry name" value="Self-incomp_S1"/>
    <property type="match status" value="1"/>
</dbReference>
<evidence type="ECO:0000256" key="5">
    <source>
        <dbReference type="ARBA" id="ARBA00022729"/>
    </source>
</evidence>
<feature type="signal peptide" evidence="6">
    <location>
        <begin position="1"/>
        <end position="24"/>
    </location>
</feature>
<keyword evidence="3" id="KW-0713">Self-incompatibility</keyword>
<evidence type="ECO:0000256" key="3">
    <source>
        <dbReference type="ARBA" id="ARBA00022471"/>
    </source>
</evidence>
<reference evidence="7 8" key="1">
    <citation type="journal article" date="2014" name="PLoS ONE">
        <title>Global Analysis of Gene Expression Profiles in Physic Nut (Jatropha curcas L.) Seedlings Exposed to Salt Stress.</title>
        <authorList>
            <person name="Zhang L."/>
            <person name="Zhang C."/>
            <person name="Wu P."/>
            <person name="Chen Y."/>
            <person name="Li M."/>
            <person name="Jiang H."/>
            <person name="Wu G."/>
        </authorList>
    </citation>
    <scope>NUCLEOTIDE SEQUENCE [LARGE SCALE GENOMIC DNA]</scope>
    <source>
        <strain evidence="8">cv. GZQX0401</strain>
        <tissue evidence="7">Young leaves</tissue>
    </source>
</reference>
<keyword evidence="4" id="KW-0964">Secreted</keyword>
<accession>A0A067L7G9</accession>
<evidence type="ECO:0000256" key="4">
    <source>
        <dbReference type="ARBA" id="ARBA00022525"/>
    </source>
</evidence>
<proteinExistence type="inferred from homology"/>
<gene>
    <name evidence="7" type="ORF">JCGZ_19214</name>
</gene>
<evidence type="ECO:0000313" key="7">
    <source>
        <dbReference type="EMBL" id="KDP44347.1"/>
    </source>
</evidence>
<name>A0A067L7G9_JATCU</name>
<organism evidence="7 8">
    <name type="scientific">Jatropha curcas</name>
    <name type="common">Barbados nut</name>
    <dbReference type="NCBI Taxonomy" id="180498"/>
    <lineage>
        <taxon>Eukaryota</taxon>
        <taxon>Viridiplantae</taxon>
        <taxon>Streptophyta</taxon>
        <taxon>Embryophyta</taxon>
        <taxon>Tracheophyta</taxon>
        <taxon>Spermatophyta</taxon>
        <taxon>Magnoliopsida</taxon>
        <taxon>eudicotyledons</taxon>
        <taxon>Gunneridae</taxon>
        <taxon>Pentapetalae</taxon>
        <taxon>rosids</taxon>
        <taxon>fabids</taxon>
        <taxon>Malpighiales</taxon>
        <taxon>Euphorbiaceae</taxon>
        <taxon>Crotonoideae</taxon>
        <taxon>Jatropheae</taxon>
        <taxon>Jatropha</taxon>
    </lineage>
</organism>
<evidence type="ECO:0000256" key="1">
    <source>
        <dbReference type="ARBA" id="ARBA00004613"/>
    </source>
</evidence>
<comment type="similarity">
    <text evidence="2">Belongs to the plant self-incompatibility (S1) protein family.</text>
</comment>
<dbReference type="GO" id="GO:0060320">
    <property type="term" value="P:rejection of self pollen"/>
    <property type="evidence" value="ECO:0007669"/>
    <property type="project" value="UniProtKB-KW"/>
</dbReference>
<dbReference type="GO" id="GO:0005576">
    <property type="term" value="C:extracellular region"/>
    <property type="evidence" value="ECO:0007669"/>
    <property type="project" value="UniProtKB-SubCell"/>
</dbReference>
<dbReference type="OrthoDB" id="1848419at2759"/>
<dbReference type="AlphaFoldDB" id="A0A067L7G9"/>
<feature type="chain" id="PRO_5043881707" evidence="6">
    <location>
        <begin position="25"/>
        <end position="156"/>
    </location>
</feature>
<keyword evidence="8" id="KW-1185">Reference proteome</keyword>
<dbReference type="Proteomes" id="UP000027138">
    <property type="component" value="Unassembled WGS sequence"/>
</dbReference>
<evidence type="ECO:0000256" key="6">
    <source>
        <dbReference type="SAM" id="SignalP"/>
    </source>
</evidence>
<dbReference type="InterPro" id="IPR010264">
    <property type="entry name" value="Self-incomp_S1"/>
</dbReference>
<dbReference type="EMBL" id="KK914254">
    <property type="protein sequence ID" value="KDP44347.1"/>
    <property type="molecule type" value="Genomic_DNA"/>
</dbReference>
<sequence>MSSSLNSVIFYFLFTALAICLTHARESPSPPRFKYDVHIINGCENQKFPLIPINGSCVDENKHPIGTFSLRRFTDEFHWSVKINPRGHSTYVCHLRRADTKAGIVAFDQHRDDKDRRCKKTGMCWWKVDEIGIYFSNQNYNYSKYYDWEKSNVIGS</sequence>